<evidence type="ECO:0008006" key="4">
    <source>
        <dbReference type="Google" id="ProtNLM"/>
    </source>
</evidence>
<evidence type="ECO:0000313" key="3">
    <source>
        <dbReference type="Proteomes" id="UP001519460"/>
    </source>
</evidence>
<feature type="non-terminal residue" evidence="2">
    <location>
        <position position="86"/>
    </location>
</feature>
<dbReference type="AlphaFoldDB" id="A0ABD0M4I4"/>
<gene>
    <name evidence="2" type="ORF">BaRGS_00002156</name>
</gene>
<name>A0ABD0M4I4_9CAEN</name>
<evidence type="ECO:0000256" key="1">
    <source>
        <dbReference type="SAM" id="MobiDB-lite"/>
    </source>
</evidence>
<comment type="caution">
    <text evidence="2">The sequence shown here is derived from an EMBL/GenBank/DDBJ whole genome shotgun (WGS) entry which is preliminary data.</text>
</comment>
<keyword evidence="3" id="KW-1185">Reference proteome</keyword>
<dbReference type="EMBL" id="JACVVK020000006">
    <property type="protein sequence ID" value="KAK7506681.1"/>
    <property type="molecule type" value="Genomic_DNA"/>
</dbReference>
<sequence length="86" mass="9512">IVYQVPAAPIGRFCNMAAVEDEPTSLRRQRSATHRRERGSRRERGAANDGPRPQAIGEARCRKTGASRHDPVGTCQHARGHSIRDP</sequence>
<protein>
    <recommendedName>
        <fullName evidence="4">Clade I nitrous oxide reductase</fullName>
    </recommendedName>
</protein>
<feature type="compositionally biased region" description="Basic residues" evidence="1">
    <location>
        <begin position="27"/>
        <end position="39"/>
    </location>
</feature>
<feature type="non-terminal residue" evidence="2">
    <location>
        <position position="1"/>
    </location>
</feature>
<organism evidence="2 3">
    <name type="scientific">Batillaria attramentaria</name>
    <dbReference type="NCBI Taxonomy" id="370345"/>
    <lineage>
        <taxon>Eukaryota</taxon>
        <taxon>Metazoa</taxon>
        <taxon>Spiralia</taxon>
        <taxon>Lophotrochozoa</taxon>
        <taxon>Mollusca</taxon>
        <taxon>Gastropoda</taxon>
        <taxon>Caenogastropoda</taxon>
        <taxon>Sorbeoconcha</taxon>
        <taxon>Cerithioidea</taxon>
        <taxon>Batillariidae</taxon>
        <taxon>Batillaria</taxon>
    </lineage>
</organism>
<evidence type="ECO:0000313" key="2">
    <source>
        <dbReference type="EMBL" id="KAK7506681.1"/>
    </source>
</evidence>
<feature type="region of interest" description="Disordered" evidence="1">
    <location>
        <begin position="18"/>
        <end position="86"/>
    </location>
</feature>
<proteinExistence type="predicted"/>
<accession>A0ABD0M4I4</accession>
<reference evidence="2 3" key="1">
    <citation type="journal article" date="2023" name="Sci. Data">
        <title>Genome assembly of the Korean intertidal mud-creeper Batillaria attramentaria.</title>
        <authorList>
            <person name="Patra A.K."/>
            <person name="Ho P.T."/>
            <person name="Jun S."/>
            <person name="Lee S.J."/>
            <person name="Kim Y."/>
            <person name="Won Y.J."/>
        </authorList>
    </citation>
    <scope>NUCLEOTIDE SEQUENCE [LARGE SCALE GENOMIC DNA]</scope>
    <source>
        <strain evidence="2">Wonlab-2016</strain>
    </source>
</reference>
<dbReference type="Proteomes" id="UP001519460">
    <property type="component" value="Unassembled WGS sequence"/>
</dbReference>